<reference evidence="2" key="1">
    <citation type="submission" date="2019-10" db="EMBL/GenBank/DDBJ databases">
        <authorList>
            <person name="Soares A.E.R."/>
            <person name="Aleixo A."/>
            <person name="Schneider P."/>
            <person name="Miyaki C.Y."/>
            <person name="Schneider M.P."/>
            <person name="Mello C."/>
            <person name="Vasconcelos A.T.R."/>
        </authorList>
    </citation>
    <scope>NUCLEOTIDE SEQUENCE</scope>
    <source>
        <tissue evidence="2">Muscle</tissue>
    </source>
</reference>
<sequence>MPEGRDAIQRDPDRLESWGPANPMKFNKAQCNVLHLGWGNPKPKYRLGIEWIESSRETKDLGMLVDDNLDMTQQCVLVAQKANCILGCMKRNMTSRHQFGAQMVELNHSVARHPQVPSKNRTQYSRCGLTSAEYRGRIISLVPAGHTILDTDQDAIGLLGHLGTLLVHAQLPVNPDPQVLFCLAALQPLCPLPVVLQAVVVAKVQDPALGLVKPHPTGFRPSIQPVQIPLQSSPTLQQIDSPSQLGVICKFANHELNSLSRSSIKILNKASCNTDPWGTPLVTSCQLDAAPLTSTYWALPSRQFLTQHRVPRPNLGSQLFQEYAMETVSNSKYCKYHKKIP</sequence>
<feature type="region of interest" description="Disordered" evidence="1">
    <location>
        <begin position="1"/>
        <end position="21"/>
    </location>
</feature>
<protein>
    <submittedName>
        <fullName evidence="2">Uncharacterized protein</fullName>
    </submittedName>
</protein>
<proteinExistence type="predicted"/>
<evidence type="ECO:0000313" key="3">
    <source>
        <dbReference type="Proteomes" id="UP001145742"/>
    </source>
</evidence>
<evidence type="ECO:0000256" key="1">
    <source>
        <dbReference type="SAM" id="MobiDB-lite"/>
    </source>
</evidence>
<evidence type="ECO:0000313" key="2">
    <source>
        <dbReference type="EMBL" id="KAJ7423037.1"/>
    </source>
</evidence>
<accession>A0ABQ9DN49</accession>
<dbReference type="PANTHER" id="PTHR33332">
    <property type="entry name" value="REVERSE TRANSCRIPTASE DOMAIN-CONTAINING PROTEIN"/>
    <property type="match status" value="1"/>
</dbReference>
<name>A0ABQ9DN49_9PASS</name>
<keyword evidence="3" id="KW-1185">Reference proteome</keyword>
<dbReference type="EMBL" id="WHWB01032918">
    <property type="protein sequence ID" value="KAJ7423037.1"/>
    <property type="molecule type" value="Genomic_DNA"/>
</dbReference>
<comment type="caution">
    <text evidence="2">The sequence shown here is derived from an EMBL/GenBank/DDBJ whole genome shotgun (WGS) entry which is preliminary data.</text>
</comment>
<feature type="compositionally biased region" description="Basic and acidic residues" evidence="1">
    <location>
        <begin position="1"/>
        <end position="16"/>
    </location>
</feature>
<dbReference type="Proteomes" id="UP001145742">
    <property type="component" value="Unassembled WGS sequence"/>
</dbReference>
<organism evidence="2 3">
    <name type="scientific">Willisornis vidua</name>
    <name type="common">Xingu scale-backed antbird</name>
    <dbReference type="NCBI Taxonomy" id="1566151"/>
    <lineage>
        <taxon>Eukaryota</taxon>
        <taxon>Metazoa</taxon>
        <taxon>Chordata</taxon>
        <taxon>Craniata</taxon>
        <taxon>Vertebrata</taxon>
        <taxon>Euteleostomi</taxon>
        <taxon>Archelosauria</taxon>
        <taxon>Archosauria</taxon>
        <taxon>Dinosauria</taxon>
        <taxon>Saurischia</taxon>
        <taxon>Theropoda</taxon>
        <taxon>Coelurosauria</taxon>
        <taxon>Aves</taxon>
        <taxon>Neognathae</taxon>
        <taxon>Neoaves</taxon>
        <taxon>Telluraves</taxon>
        <taxon>Australaves</taxon>
        <taxon>Passeriformes</taxon>
        <taxon>Thamnophilidae</taxon>
        <taxon>Willisornis</taxon>
    </lineage>
</organism>
<gene>
    <name evidence="2" type="ORF">WISP_35360</name>
</gene>